<evidence type="ECO:0000256" key="1">
    <source>
        <dbReference type="SAM" id="SignalP"/>
    </source>
</evidence>
<sequence>MLLKFQYSSYFKAKTRFIMAFITLFFVAQALGQNNNNEAWQVHGFIAQGLIDVDGSTFVNNDGDVSAELTEIGINGSYQLNDYFRVTGQAVYLDGGNRYVEGARIDYALLDFAVFQDEHWLVNLYLGRFKNNNFLYSSTRDVPHARPSIILPQAKYFDGFRDIAMGSDGFSAKVAYSSNNYGDFDLYFNYGSSSLDTKDVKLLLGDLVKGKGKQRFDAQASLYWQPLFSPWQFGFSVLDSDFYYERANTDFYADGLFSFQQLAGNFLYEGEKWEFSGEITQSKFTQRGFYFEDYRRGATGLGAYIQSRFQYNNQLSLLARVEKFYADKKDKNGSQLEKNSGGAIPSYFAYQNDITIGGSYLLADNMRINVEHHWVEGTSRLTPVISPNKELNNQRRWSMWAVQFMYWF</sequence>
<dbReference type="RefSeq" id="WP_311584018.1">
    <property type="nucleotide sequence ID" value="NZ_JAVRIF010000010.1"/>
</dbReference>
<evidence type="ECO:0000313" key="3">
    <source>
        <dbReference type="Proteomes" id="UP001266357"/>
    </source>
</evidence>
<feature type="signal peptide" evidence="1">
    <location>
        <begin position="1"/>
        <end position="30"/>
    </location>
</feature>
<organism evidence="2 3">
    <name type="scientific">Thalassotalea castellviae</name>
    <dbReference type="NCBI Taxonomy" id="3075612"/>
    <lineage>
        <taxon>Bacteria</taxon>
        <taxon>Pseudomonadati</taxon>
        <taxon>Pseudomonadota</taxon>
        <taxon>Gammaproteobacteria</taxon>
        <taxon>Alteromonadales</taxon>
        <taxon>Colwelliaceae</taxon>
        <taxon>Thalassotalea</taxon>
    </lineage>
</organism>
<gene>
    <name evidence="2" type="ORF">RM573_15420</name>
</gene>
<dbReference type="EMBL" id="JAVRIF010000010">
    <property type="protein sequence ID" value="MDT0604992.1"/>
    <property type="molecule type" value="Genomic_DNA"/>
</dbReference>
<proteinExistence type="predicted"/>
<evidence type="ECO:0000313" key="2">
    <source>
        <dbReference type="EMBL" id="MDT0604992.1"/>
    </source>
</evidence>
<comment type="caution">
    <text evidence="2">The sequence shown here is derived from an EMBL/GenBank/DDBJ whole genome shotgun (WGS) entry which is preliminary data.</text>
</comment>
<dbReference type="Proteomes" id="UP001266357">
    <property type="component" value="Unassembled WGS sequence"/>
</dbReference>
<dbReference type="SUPFAM" id="SSF56935">
    <property type="entry name" value="Porins"/>
    <property type="match status" value="1"/>
</dbReference>
<protein>
    <recommendedName>
        <fullName evidence="4">Porin</fullName>
    </recommendedName>
</protein>
<keyword evidence="1" id="KW-0732">Signal</keyword>
<reference evidence="2 3" key="1">
    <citation type="submission" date="2023-09" db="EMBL/GenBank/DDBJ databases">
        <authorList>
            <person name="Rey-Velasco X."/>
        </authorList>
    </citation>
    <scope>NUCLEOTIDE SEQUENCE [LARGE SCALE GENOMIC DNA]</scope>
    <source>
        <strain evidence="2 3">W431</strain>
    </source>
</reference>
<name>A0ABU3A480_9GAMM</name>
<evidence type="ECO:0008006" key="4">
    <source>
        <dbReference type="Google" id="ProtNLM"/>
    </source>
</evidence>
<feature type="chain" id="PRO_5045175172" description="Porin" evidence="1">
    <location>
        <begin position="31"/>
        <end position="408"/>
    </location>
</feature>
<keyword evidence="3" id="KW-1185">Reference proteome</keyword>
<accession>A0ABU3A480</accession>